<keyword evidence="10" id="KW-1185">Reference proteome</keyword>
<comment type="similarity">
    <text evidence="2">Belongs to the EamA transporter family.</text>
</comment>
<evidence type="ECO:0000256" key="4">
    <source>
        <dbReference type="ARBA" id="ARBA00022692"/>
    </source>
</evidence>
<accession>A0A9X2DNZ1</accession>
<evidence type="ECO:0000256" key="7">
    <source>
        <dbReference type="SAM" id="Phobius"/>
    </source>
</evidence>
<gene>
    <name evidence="9" type="ORF">M3202_06135</name>
</gene>
<organism evidence="9 10">
    <name type="scientific">Halalkalibacter oceani</name>
    <dbReference type="NCBI Taxonomy" id="1653776"/>
    <lineage>
        <taxon>Bacteria</taxon>
        <taxon>Bacillati</taxon>
        <taxon>Bacillota</taxon>
        <taxon>Bacilli</taxon>
        <taxon>Bacillales</taxon>
        <taxon>Bacillaceae</taxon>
        <taxon>Halalkalibacter</taxon>
    </lineage>
</organism>
<feature type="transmembrane region" description="Helical" evidence="7">
    <location>
        <begin position="70"/>
        <end position="90"/>
    </location>
</feature>
<comment type="subcellular location">
    <subcellularLocation>
        <location evidence="1">Cell membrane</location>
        <topology evidence="1">Multi-pass membrane protein</topology>
    </subcellularLocation>
</comment>
<protein>
    <submittedName>
        <fullName evidence="9">DMT family transporter</fullName>
    </submittedName>
</protein>
<evidence type="ECO:0000256" key="6">
    <source>
        <dbReference type="ARBA" id="ARBA00023136"/>
    </source>
</evidence>
<dbReference type="GO" id="GO:0005886">
    <property type="term" value="C:plasma membrane"/>
    <property type="evidence" value="ECO:0007669"/>
    <property type="project" value="UniProtKB-SubCell"/>
</dbReference>
<feature type="transmembrane region" description="Helical" evidence="7">
    <location>
        <begin position="206"/>
        <end position="232"/>
    </location>
</feature>
<proteinExistence type="inferred from homology"/>
<comment type="caution">
    <text evidence="9">The sequence shown here is derived from an EMBL/GenBank/DDBJ whole genome shotgun (WGS) entry which is preliminary data.</text>
</comment>
<keyword evidence="3" id="KW-1003">Cell membrane</keyword>
<dbReference type="PANTHER" id="PTHR32322">
    <property type="entry name" value="INNER MEMBRANE TRANSPORTER"/>
    <property type="match status" value="1"/>
</dbReference>
<feature type="domain" description="EamA" evidence="8">
    <location>
        <begin position="151"/>
        <end position="285"/>
    </location>
</feature>
<dbReference type="Proteomes" id="UP001139179">
    <property type="component" value="Unassembled WGS sequence"/>
</dbReference>
<dbReference type="InterPro" id="IPR050638">
    <property type="entry name" value="AA-Vitamin_Transporters"/>
</dbReference>
<evidence type="ECO:0000259" key="8">
    <source>
        <dbReference type="Pfam" id="PF00892"/>
    </source>
</evidence>
<evidence type="ECO:0000256" key="5">
    <source>
        <dbReference type="ARBA" id="ARBA00022989"/>
    </source>
</evidence>
<evidence type="ECO:0000256" key="1">
    <source>
        <dbReference type="ARBA" id="ARBA00004651"/>
    </source>
</evidence>
<feature type="transmembrane region" description="Helical" evidence="7">
    <location>
        <begin position="239"/>
        <end position="262"/>
    </location>
</feature>
<dbReference type="AlphaFoldDB" id="A0A9X2DNZ1"/>
<feature type="domain" description="EamA" evidence="8">
    <location>
        <begin position="9"/>
        <end position="140"/>
    </location>
</feature>
<feature type="transmembrane region" description="Helical" evidence="7">
    <location>
        <begin position="9"/>
        <end position="30"/>
    </location>
</feature>
<keyword evidence="5 7" id="KW-1133">Transmembrane helix</keyword>
<feature type="transmembrane region" description="Helical" evidence="7">
    <location>
        <begin position="126"/>
        <end position="144"/>
    </location>
</feature>
<evidence type="ECO:0000256" key="2">
    <source>
        <dbReference type="ARBA" id="ARBA00007362"/>
    </source>
</evidence>
<evidence type="ECO:0000313" key="9">
    <source>
        <dbReference type="EMBL" id="MCM3713657.1"/>
    </source>
</evidence>
<feature type="transmembrane region" description="Helical" evidence="7">
    <location>
        <begin position="268"/>
        <end position="286"/>
    </location>
</feature>
<feature type="transmembrane region" description="Helical" evidence="7">
    <location>
        <begin position="96"/>
        <end position="117"/>
    </location>
</feature>
<feature type="transmembrane region" description="Helical" evidence="7">
    <location>
        <begin position="182"/>
        <end position="200"/>
    </location>
</feature>
<dbReference type="EMBL" id="JAMBOL010000003">
    <property type="protein sequence ID" value="MCM3713657.1"/>
    <property type="molecule type" value="Genomic_DNA"/>
</dbReference>
<dbReference type="RefSeq" id="WP_251222461.1">
    <property type="nucleotide sequence ID" value="NZ_JAMBOL010000003.1"/>
</dbReference>
<dbReference type="SUPFAM" id="SSF103481">
    <property type="entry name" value="Multidrug resistance efflux transporter EmrE"/>
    <property type="match status" value="2"/>
</dbReference>
<feature type="transmembrane region" description="Helical" evidence="7">
    <location>
        <begin position="150"/>
        <end position="170"/>
    </location>
</feature>
<evidence type="ECO:0000256" key="3">
    <source>
        <dbReference type="ARBA" id="ARBA00022475"/>
    </source>
</evidence>
<evidence type="ECO:0000313" key="10">
    <source>
        <dbReference type="Proteomes" id="UP001139179"/>
    </source>
</evidence>
<dbReference type="InterPro" id="IPR000620">
    <property type="entry name" value="EamA_dom"/>
</dbReference>
<keyword evidence="6 7" id="KW-0472">Membrane</keyword>
<feature type="transmembrane region" description="Helical" evidence="7">
    <location>
        <begin position="36"/>
        <end position="58"/>
    </location>
</feature>
<keyword evidence="4 7" id="KW-0812">Transmembrane</keyword>
<dbReference type="InterPro" id="IPR037185">
    <property type="entry name" value="EmrE-like"/>
</dbReference>
<name>A0A9X2DNZ1_9BACI</name>
<sequence length="307" mass="33852">MFSFQKHTYLYATIITILMGHNMLLVKSLLYTVEPLVLTFVRMTLTALALLAICYFVYGVVKPTMEQWKLLTLIGFFGVFVHQITLAIGLETSHATNGALILGLNPIATTLLGALLLKETLFRRHYIGVILSFIGICFIVFRGFSSFSFSSGDILLFFSMLAQALSFVYTRKLSGQMEIIPVTAYSYLVGAGMLLVLPFVQDMTSIFTFSAFIWVKILLASVVLTAFGFIGFNLCIQRLGAGGASIFLNVITVTALIGAVIYLGEELLIQHIFGFLFISVGIWVATHHKDPAVKTDLQNRSHSVSSS</sequence>
<dbReference type="PANTHER" id="PTHR32322:SF18">
    <property type="entry name" value="S-ADENOSYLMETHIONINE_S-ADENOSYLHOMOCYSTEINE TRANSPORTER"/>
    <property type="match status" value="1"/>
</dbReference>
<dbReference type="Pfam" id="PF00892">
    <property type="entry name" value="EamA"/>
    <property type="match status" value="2"/>
</dbReference>
<reference evidence="9" key="1">
    <citation type="submission" date="2022-05" db="EMBL/GenBank/DDBJ databases">
        <title>Comparative Genomics of Spacecraft Associated Microbes.</title>
        <authorList>
            <person name="Tran M.T."/>
            <person name="Wright A."/>
            <person name="Seuylemezian A."/>
            <person name="Eisen J."/>
            <person name="Coil D."/>
        </authorList>
    </citation>
    <scope>NUCLEOTIDE SEQUENCE</scope>
    <source>
        <strain evidence="9">214.1.1</strain>
    </source>
</reference>